<dbReference type="HOGENOM" id="CLU_023866_0_0_1"/>
<evidence type="ECO:0000256" key="1">
    <source>
        <dbReference type="SAM" id="Phobius"/>
    </source>
</evidence>
<dbReference type="AlphaFoldDB" id="A0A0C3CQ06"/>
<organism evidence="2 3">
    <name type="scientific">Oidiodendron maius (strain Zn)</name>
    <dbReference type="NCBI Taxonomy" id="913774"/>
    <lineage>
        <taxon>Eukaryota</taxon>
        <taxon>Fungi</taxon>
        <taxon>Dikarya</taxon>
        <taxon>Ascomycota</taxon>
        <taxon>Pezizomycotina</taxon>
        <taxon>Leotiomycetes</taxon>
        <taxon>Leotiomycetes incertae sedis</taxon>
        <taxon>Myxotrichaceae</taxon>
        <taxon>Oidiodendron</taxon>
    </lineage>
</organism>
<evidence type="ECO:0000313" key="2">
    <source>
        <dbReference type="EMBL" id="KIN01109.1"/>
    </source>
</evidence>
<feature type="transmembrane region" description="Helical" evidence="1">
    <location>
        <begin position="75"/>
        <end position="96"/>
    </location>
</feature>
<dbReference type="InterPro" id="IPR029058">
    <property type="entry name" value="AB_hydrolase_fold"/>
</dbReference>
<reference evidence="3" key="2">
    <citation type="submission" date="2015-01" db="EMBL/GenBank/DDBJ databases">
        <title>Evolutionary Origins and Diversification of the Mycorrhizal Mutualists.</title>
        <authorList>
            <consortium name="DOE Joint Genome Institute"/>
            <consortium name="Mycorrhizal Genomics Consortium"/>
            <person name="Kohler A."/>
            <person name="Kuo A."/>
            <person name="Nagy L.G."/>
            <person name="Floudas D."/>
            <person name="Copeland A."/>
            <person name="Barry K.W."/>
            <person name="Cichocki N."/>
            <person name="Veneault-Fourrey C."/>
            <person name="LaButti K."/>
            <person name="Lindquist E.A."/>
            <person name="Lipzen A."/>
            <person name="Lundell T."/>
            <person name="Morin E."/>
            <person name="Murat C."/>
            <person name="Riley R."/>
            <person name="Ohm R."/>
            <person name="Sun H."/>
            <person name="Tunlid A."/>
            <person name="Henrissat B."/>
            <person name="Grigoriev I.V."/>
            <person name="Hibbett D.S."/>
            <person name="Martin F."/>
        </authorList>
    </citation>
    <scope>NUCLEOTIDE SEQUENCE [LARGE SCALE GENOMIC DNA]</scope>
    <source>
        <strain evidence="3">Zn</strain>
    </source>
</reference>
<name>A0A0C3CQ06_OIDMZ</name>
<feature type="transmembrane region" description="Helical" evidence="1">
    <location>
        <begin position="102"/>
        <end position="123"/>
    </location>
</feature>
<keyword evidence="1" id="KW-0472">Membrane</keyword>
<keyword evidence="1" id="KW-0812">Transmembrane</keyword>
<dbReference type="OrthoDB" id="202545at2759"/>
<dbReference type="InParanoid" id="A0A0C3CQ06"/>
<dbReference type="SUPFAM" id="SSF53474">
    <property type="entry name" value="alpha/beta-Hydrolases"/>
    <property type="match status" value="1"/>
</dbReference>
<gene>
    <name evidence="2" type="ORF">OIDMADRAFT_103783</name>
</gene>
<keyword evidence="3" id="KW-1185">Reference proteome</keyword>
<reference evidence="2 3" key="1">
    <citation type="submission" date="2014-04" db="EMBL/GenBank/DDBJ databases">
        <authorList>
            <consortium name="DOE Joint Genome Institute"/>
            <person name="Kuo A."/>
            <person name="Martino E."/>
            <person name="Perotto S."/>
            <person name="Kohler A."/>
            <person name="Nagy L.G."/>
            <person name="Floudas D."/>
            <person name="Copeland A."/>
            <person name="Barry K.W."/>
            <person name="Cichocki N."/>
            <person name="Veneault-Fourrey C."/>
            <person name="LaButti K."/>
            <person name="Lindquist E.A."/>
            <person name="Lipzen A."/>
            <person name="Lundell T."/>
            <person name="Morin E."/>
            <person name="Murat C."/>
            <person name="Sun H."/>
            <person name="Tunlid A."/>
            <person name="Henrissat B."/>
            <person name="Grigoriev I.V."/>
            <person name="Hibbett D.S."/>
            <person name="Martin F."/>
            <person name="Nordberg H.P."/>
            <person name="Cantor M.N."/>
            <person name="Hua S.X."/>
        </authorList>
    </citation>
    <scope>NUCLEOTIDE SEQUENCE [LARGE SCALE GENOMIC DNA]</scope>
    <source>
        <strain evidence="2 3">Zn</strain>
    </source>
</reference>
<keyword evidence="1" id="KW-1133">Transmembrane helix</keyword>
<dbReference type="PANTHER" id="PTHR42044">
    <property type="entry name" value="DUF676 DOMAIN-CONTAINING PROTEIN-RELATED"/>
    <property type="match status" value="1"/>
</dbReference>
<dbReference type="PANTHER" id="PTHR42044:SF2">
    <property type="entry name" value="DUF676 DOMAIN-CONTAINING PROTEIN"/>
    <property type="match status" value="1"/>
</dbReference>
<accession>A0A0C3CQ06</accession>
<protein>
    <recommendedName>
        <fullName evidence="4">DUF676 domain-containing protein</fullName>
    </recommendedName>
</protein>
<sequence>MKIEEPATKFYGSQVGGKNVTPHSYTDSPLILLRHDLWSAAILSPYLQFIVRPLLPWRSGKFCELYPSRANLWCIFLHVVLGVMQLAFIVSVPFWFLLFLPLTTIILGVACFWLANQAICYILNESGMVCKSDPRYAKATGEHKHEQWIFINGVAVGRHWLQSNVNRLALTFGRPVLGVHNKTNGILFDVIQCLIQRNFNYATQDIRDCYKIVKDTLYGRDLTKIIFILHSQGGIEGGMIIDWLLQEVPQDLLAKLEIYTFGNAANHFNNPHQHLLSEHAALSNPSSVYTTKTTTQVHYHDPIPGIDNGPQPNMKKSLHQKSLAGKTIRHIEHYANTSDFVSRWGVLHYIRNIYREPAAPRFMGRVFEREGRGHQFNQHYLDNMFPLQESVDSDGGIGHSGFEGAADKSPFMDRIILWDQGGNKDKDEREGLEMSYLTAKGEPLEKDEEETLVQDMSPISPVITMNALKSEFENGRGFTNRVDKITCIGQKEIKVQFKVKDMSRLWAYRNGGSPKIDDVDMEIGRMATI</sequence>
<dbReference type="STRING" id="913774.A0A0C3CQ06"/>
<dbReference type="Proteomes" id="UP000054321">
    <property type="component" value="Unassembled WGS sequence"/>
</dbReference>
<dbReference type="EMBL" id="KN832876">
    <property type="protein sequence ID" value="KIN01109.1"/>
    <property type="molecule type" value="Genomic_DNA"/>
</dbReference>
<proteinExistence type="predicted"/>
<evidence type="ECO:0008006" key="4">
    <source>
        <dbReference type="Google" id="ProtNLM"/>
    </source>
</evidence>
<evidence type="ECO:0000313" key="3">
    <source>
        <dbReference type="Proteomes" id="UP000054321"/>
    </source>
</evidence>